<dbReference type="Pfam" id="PF21074">
    <property type="entry name" value="GDH_C"/>
    <property type="match status" value="1"/>
</dbReference>
<organism evidence="7 8">
    <name type="scientific">Chenggangzhangella methanolivorans</name>
    <dbReference type="NCBI Taxonomy" id="1437009"/>
    <lineage>
        <taxon>Bacteria</taxon>
        <taxon>Pseudomonadati</taxon>
        <taxon>Pseudomonadota</taxon>
        <taxon>Alphaproteobacteria</taxon>
        <taxon>Hyphomicrobiales</taxon>
        <taxon>Methylopilaceae</taxon>
        <taxon>Chenggangzhangella</taxon>
    </lineage>
</organism>
<sequence>MSDAESARATLIQETARRAGSVADGPPEDFVEDLFGRTAMADLAPFAPAGLAALAQGAWTHLSGARAPGAHDIRLSDHDFGGAGDVTVLEIVNDDMAYLLDSVLAELGERGLSVRLVAHPILSVARDAEGRLSRFDGDADRAGFDAGPRESLIHLHIDRLDSAEERAALVTGLDEVLTEVRRAAEDLPGMVAAVRDAVVSFKDNPPPLAVEEIAEAVQFLEWLTDGDFIFLGARDYALKGEGDDDWLEQISDTGLGALRDPSARVLRRGTEMVIITPEIRAFLHEKQPLIVTKASVKSKVFRRLYMDYVGVKRFDGEGRLVGELRIVGMFTAAAFTRPVRSTPLIRRKAALVTERAGFDPKSHSGKALATVLETHPRDELFQIDADTLFDTVMEILALYERPRVKALTRADRFGRFMSALVYVPRERYDSAVRSRIGEHLAHRFGGHVSAYYPSFPEGPLARVHFVLGFDAGEKDPVDPDALDVELGALVRSWADQLRLALAESRSGGKARGLAGLYGQAFGRAYEARMSAADAVIDIGHIERLSGSRAFGIDFYDRPDEAELRLKVFSHGAPIALSRRVPMLENMGFRVIDERTYRVDRAGAAHDSRVFIHDMTLERASGAKVELTKDLDDRLESLLIAVLNSEAESDGYNALALEAGLGWRDIALVRALSRYLRQARVPYDQDYMWATLTRHAGLAAKLVELFYARFDPREEAARVESEAGVAAEIEEGLQAVDSLDEDTIVRRFMNLVRSTIRTNFFQTSRDGRVKQTFAFKLESRKVEGLPAPKPLYEIFVYSPRVEGVHLRFGKVARGGLRWSDRPQDFRTEVLGLVKAQQVKNAVIVPVGSKGGFVPKHLPAGPREAWFAEGTEAYKIFINALLDVTDDLKRDAVVPPLEVVRHDPDDPYLVVAADKGTATFSDTANAISEGRNFWLGDAFASGGSAGYDHKGMGITARGAWEAVKRHFREMDVDIQTTPFTVVGVGDMSGDVFGNGMLLSPAIKLVAAFDHRDIFLDPNPDPASSFEERARVFALGRSSWGDYDKSKISAGGGVFSRQLKTIPLSPEIRAALGFEKSSATPQEVMRAILKSPADLLWFGGIGTYIRATTESDEQAGDRSNDAIRVTATELRVKVIGEGANLGATQKGRIEAGRHGVKLNTDAIDNSAGVNTSDVEVNIKIAFSGPLRDGALALEERNEILAAMTDEVAELVLANNYDQTLALSLSTGGGVEEAGFQSRLMQTLEGRGLLDRGVETLPDDATLGERARAGDPLTRPEVAVILAWAKIALFDDLLESGVPDDPYMERDLVSYFPTLMRERFAGEIKGHRLRREIVATKLANAMINRGGAALVTRLADQTGASADRIAVAYAVARDAFEFDALNEEIDALDTKIPGKLQLELYAGVRDLLIHRIVWFLRNLDFSAGISAAVERFRPGVAAIREGLDAALGEDVAARRAARAEEFSKHGVPESLAYKMSALLAMEGACDAVLIGERTGRPIGEAAATLFAVADHFELSKVIQAALSVTAADHYDRIAMDRALDQVGVAARAMAVAALAASPGAAGMEAVTAWADASPDAARVRRAVQEIAGSGLTLARLSVAASLLADLARETA</sequence>
<evidence type="ECO:0000259" key="6">
    <source>
        <dbReference type="Pfam" id="PF21077"/>
    </source>
</evidence>
<gene>
    <name evidence="7" type="ORF">K6K41_13590</name>
</gene>
<dbReference type="PIRSF" id="PIRSF036761">
    <property type="entry name" value="GDH_Mll4104"/>
    <property type="match status" value="1"/>
</dbReference>
<dbReference type="RefSeq" id="WP_261405588.1">
    <property type="nucleotide sequence ID" value="NZ_CP081869.1"/>
</dbReference>
<feature type="domain" description="NAD-glutamate dehydrogenase catalytic" evidence="2">
    <location>
        <begin position="727"/>
        <end position="1221"/>
    </location>
</feature>
<evidence type="ECO:0000259" key="3">
    <source>
        <dbReference type="Pfam" id="PF21074"/>
    </source>
</evidence>
<feature type="domain" description="NAD-glutamate dehydrogenase ACT2" evidence="5">
    <location>
        <begin position="406"/>
        <end position="493"/>
    </location>
</feature>
<feature type="domain" description="NAD-specific glutamate dehydrogenase C-terminal" evidence="3">
    <location>
        <begin position="1267"/>
        <end position="1600"/>
    </location>
</feature>
<dbReference type="InterPro" id="IPR049064">
    <property type="entry name" value="NAD_Glu_DH_ACT3"/>
</dbReference>
<protein>
    <submittedName>
        <fullName evidence="7">NAD-glutamate dehydrogenase</fullName>
    </submittedName>
</protein>
<dbReference type="SUPFAM" id="SSF53223">
    <property type="entry name" value="Aminoacid dehydrogenase-like, N-terminal domain"/>
    <property type="match status" value="1"/>
</dbReference>
<dbReference type="Pfam" id="PF05088">
    <property type="entry name" value="Bac_GDH_CD"/>
    <property type="match status" value="1"/>
</dbReference>
<dbReference type="Pfam" id="PF21073">
    <property type="entry name" value="GDH_HM1"/>
    <property type="match status" value="1"/>
</dbReference>
<dbReference type="GO" id="GO:0004069">
    <property type="term" value="F:L-aspartate:2-oxoglutarate aminotransferase activity"/>
    <property type="evidence" value="ECO:0007669"/>
    <property type="project" value="InterPro"/>
</dbReference>
<proteinExistence type="predicted"/>
<dbReference type="Gene3D" id="3.40.50.720">
    <property type="entry name" value="NAD(P)-binding Rossmann-like Domain"/>
    <property type="match status" value="1"/>
</dbReference>
<dbReference type="InterPro" id="IPR049058">
    <property type="entry name" value="NAD_Glu_DH_HM2"/>
</dbReference>
<evidence type="ECO:0000256" key="1">
    <source>
        <dbReference type="ARBA" id="ARBA00023002"/>
    </source>
</evidence>
<dbReference type="PANTHER" id="PTHR43403:SF1">
    <property type="entry name" value="NAD-SPECIFIC GLUTAMATE DEHYDROGENASE"/>
    <property type="match status" value="1"/>
</dbReference>
<dbReference type="PANTHER" id="PTHR43403">
    <property type="entry name" value="NAD-SPECIFIC GLUTAMATE DEHYDROGENASE"/>
    <property type="match status" value="1"/>
</dbReference>
<evidence type="ECO:0000259" key="2">
    <source>
        <dbReference type="Pfam" id="PF05088"/>
    </source>
</evidence>
<dbReference type="InterPro" id="IPR049062">
    <property type="entry name" value="NAD_Glu_DH_ACT2"/>
</dbReference>
<keyword evidence="1" id="KW-0560">Oxidoreductase</keyword>
<dbReference type="InterPro" id="IPR028971">
    <property type="entry name" value="NAD-GDH_cat"/>
</dbReference>
<dbReference type="EMBL" id="CP081869">
    <property type="protein sequence ID" value="QZO02183.1"/>
    <property type="molecule type" value="Genomic_DNA"/>
</dbReference>
<dbReference type="InterPro" id="IPR024727">
    <property type="entry name" value="NAD_Glu_DH_N_ACT1"/>
</dbReference>
<dbReference type="SUPFAM" id="SSF51735">
    <property type="entry name" value="NAD(P)-binding Rossmann-fold domains"/>
    <property type="match status" value="1"/>
</dbReference>
<dbReference type="InterPro" id="IPR007780">
    <property type="entry name" value="NAD_Glu_DH_bac"/>
</dbReference>
<feature type="domain" description="NAD-glutamate dehydrogenase N-terminal ACT1" evidence="4">
    <location>
        <begin position="30"/>
        <end position="172"/>
    </location>
</feature>
<name>A0A9E6RC96_9HYPH</name>
<dbReference type="Pfam" id="PF21079">
    <property type="entry name" value="GDH_HM2"/>
    <property type="match status" value="1"/>
</dbReference>
<dbReference type="InterPro" id="IPR036291">
    <property type="entry name" value="NAD(P)-bd_dom_sf"/>
</dbReference>
<dbReference type="Proteomes" id="UP000825701">
    <property type="component" value="Chromosome"/>
</dbReference>
<dbReference type="InterPro" id="IPR049059">
    <property type="entry name" value="NAD_Glu_DH_HM1"/>
</dbReference>
<dbReference type="Pfam" id="PF21076">
    <property type="entry name" value="GDH_ACT2"/>
    <property type="match status" value="1"/>
</dbReference>
<dbReference type="GO" id="GO:0006538">
    <property type="term" value="P:L-glutamate catabolic process"/>
    <property type="evidence" value="ECO:0007669"/>
    <property type="project" value="InterPro"/>
</dbReference>
<evidence type="ECO:0000313" key="7">
    <source>
        <dbReference type="EMBL" id="QZO02183.1"/>
    </source>
</evidence>
<feature type="domain" description="NAD-glutamate dehydrogenase ACT3" evidence="6">
    <location>
        <begin position="551"/>
        <end position="626"/>
    </location>
</feature>
<dbReference type="InterPro" id="IPR048381">
    <property type="entry name" value="GDH_C"/>
</dbReference>
<dbReference type="Pfam" id="PF21078">
    <property type="entry name" value="GDH_HM3"/>
    <property type="match status" value="1"/>
</dbReference>
<dbReference type="InterPro" id="IPR046346">
    <property type="entry name" value="Aminoacid_DH-like_N_sf"/>
</dbReference>
<dbReference type="Pfam" id="PF21075">
    <property type="entry name" value="GDH_ACT1"/>
    <property type="match status" value="1"/>
</dbReference>
<accession>A0A9E6RC96</accession>
<dbReference type="Pfam" id="PF21077">
    <property type="entry name" value="GDH_ACT3"/>
    <property type="match status" value="1"/>
</dbReference>
<dbReference type="InterPro" id="IPR049056">
    <property type="entry name" value="NAD_Glu_DH_HM3"/>
</dbReference>
<evidence type="ECO:0000259" key="5">
    <source>
        <dbReference type="Pfam" id="PF21076"/>
    </source>
</evidence>
<evidence type="ECO:0000259" key="4">
    <source>
        <dbReference type="Pfam" id="PF21075"/>
    </source>
</evidence>
<dbReference type="KEGG" id="cmet:K6K41_13590"/>
<evidence type="ECO:0000313" key="8">
    <source>
        <dbReference type="Proteomes" id="UP000825701"/>
    </source>
</evidence>
<reference evidence="7" key="1">
    <citation type="submission" date="2021-08" db="EMBL/GenBank/DDBJ databases">
        <authorList>
            <person name="Zhang H."/>
            <person name="Xu M."/>
            <person name="Yu Z."/>
            <person name="Yang L."/>
            <person name="Cai Y."/>
        </authorList>
    </citation>
    <scope>NUCLEOTIDE SEQUENCE</scope>
    <source>
        <strain evidence="7">CHL1</strain>
    </source>
</reference>
<keyword evidence="8" id="KW-1185">Reference proteome</keyword>
<dbReference type="GO" id="GO:0004352">
    <property type="term" value="F:glutamate dehydrogenase (NAD+) activity"/>
    <property type="evidence" value="ECO:0007669"/>
    <property type="project" value="InterPro"/>
</dbReference>